<evidence type="ECO:0000256" key="2">
    <source>
        <dbReference type="ARBA" id="ARBA00001933"/>
    </source>
</evidence>
<evidence type="ECO:0000256" key="1">
    <source>
        <dbReference type="ARBA" id="ARBA00001913"/>
    </source>
</evidence>
<reference evidence="10 11" key="1">
    <citation type="journal article" date="2011" name="Stand. Genomic Sci.">
        <title>Complete genome sequence of Parvibaculum lavamentivorans type strain (DS-1(T)).</title>
        <authorList>
            <person name="Schleheck D."/>
            <person name="Weiss M."/>
            <person name="Pitluck S."/>
            <person name="Bruce D."/>
            <person name="Land M.L."/>
            <person name="Han S."/>
            <person name="Saunders E."/>
            <person name="Tapia R."/>
            <person name="Detter C."/>
            <person name="Brettin T."/>
            <person name="Han J."/>
            <person name="Woyke T."/>
            <person name="Goodwin L."/>
            <person name="Pennacchio L."/>
            <person name="Nolan M."/>
            <person name="Cook A.M."/>
            <person name="Kjelleberg S."/>
            <person name="Thomas T."/>
        </authorList>
    </citation>
    <scope>NUCLEOTIDE SEQUENCE [LARGE SCALE GENOMIC DNA]</scope>
    <source>
        <strain evidence="11">DS-1 / DSM 13023 / NCIMB 13966</strain>
    </source>
</reference>
<dbReference type="PANTHER" id="PTHR43050:SF1">
    <property type="entry name" value="SERINE RACEMASE"/>
    <property type="match status" value="1"/>
</dbReference>
<dbReference type="Pfam" id="PF00291">
    <property type="entry name" value="PALP"/>
    <property type="match status" value="1"/>
</dbReference>
<dbReference type="PANTHER" id="PTHR43050">
    <property type="entry name" value="SERINE / THREONINE RACEMASE FAMILY MEMBER"/>
    <property type="match status" value="1"/>
</dbReference>
<accession>A7HW14</accession>
<comment type="cofactor">
    <cofactor evidence="4">
        <name>Mg(2+)</name>
        <dbReference type="ChEBI" id="CHEBI:18420"/>
    </cofactor>
</comment>
<dbReference type="Gene3D" id="3.40.50.1100">
    <property type="match status" value="2"/>
</dbReference>
<dbReference type="PROSITE" id="PS00165">
    <property type="entry name" value="DEHYDRATASE_SER_THR"/>
    <property type="match status" value="1"/>
</dbReference>
<dbReference type="GO" id="GO:0000287">
    <property type="term" value="F:magnesium ion binding"/>
    <property type="evidence" value="ECO:0007669"/>
    <property type="project" value="TreeGrafter"/>
</dbReference>
<dbReference type="AlphaFoldDB" id="A7HW14"/>
<dbReference type="KEGG" id="pla:Plav_2488"/>
<dbReference type="EMBL" id="CP000774">
    <property type="protein sequence ID" value="ABS64097.1"/>
    <property type="molecule type" value="Genomic_DNA"/>
</dbReference>
<dbReference type="CDD" id="cd01562">
    <property type="entry name" value="Thr-dehyd"/>
    <property type="match status" value="1"/>
</dbReference>
<evidence type="ECO:0000256" key="6">
    <source>
        <dbReference type="ARBA" id="ARBA00022842"/>
    </source>
</evidence>
<evidence type="ECO:0000259" key="9">
    <source>
        <dbReference type="Pfam" id="PF00291"/>
    </source>
</evidence>
<evidence type="ECO:0000256" key="4">
    <source>
        <dbReference type="ARBA" id="ARBA00001946"/>
    </source>
</evidence>
<dbReference type="GO" id="GO:0005524">
    <property type="term" value="F:ATP binding"/>
    <property type="evidence" value="ECO:0007669"/>
    <property type="project" value="TreeGrafter"/>
</dbReference>
<organism evidence="10 11">
    <name type="scientific">Parvibaculum lavamentivorans (strain DS-1 / DSM 13023 / NCIMB 13966)</name>
    <dbReference type="NCBI Taxonomy" id="402881"/>
    <lineage>
        <taxon>Bacteria</taxon>
        <taxon>Pseudomonadati</taxon>
        <taxon>Pseudomonadota</taxon>
        <taxon>Alphaproteobacteria</taxon>
        <taxon>Hyphomicrobiales</taxon>
        <taxon>Parvibaculaceae</taxon>
        <taxon>Parvibaculum</taxon>
    </lineage>
</organism>
<comment type="similarity">
    <text evidence="5">Belongs to the serine/threonine dehydratase family.</text>
</comment>
<evidence type="ECO:0000256" key="5">
    <source>
        <dbReference type="ARBA" id="ARBA00010869"/>
    </source>
</evidence>
<gene>
    <name evidence="10" type="ordered locus">Plav_2488</name>
</gene>
<dbReference type="OrthoDB" id="9811476at2"/>
<comment type="cofactor">
    <cofactor evidence="3">
        <name>Mn(2+)</name>
        <dbReference type="ChEBI" id="CHEBI:29035"/>
    </cofactor>
</comment>
<dbReference type="GO" id="GO:0018114">
    <property type="term" value="F:threonine racemase activity"/>
    <property type="evidence" value="ECO:0007669"/>
    <property type="project" value="TreeGrafter"/>
</dbReference>
<dbReference type="Proteomes" id="UP000006377">
    <property type="component" value="Chromosome"/>
</dbReference>
<proteinExistence type="inferred from homology"/>
<comment type="cofactor">
    <cofactor evidence="2">
        <name>pyridoxal 5'-phosphate</name>
        <dbReference type="ChEBI" id="CHEBI:597326"/>
    </cofactor>
</comment>
<feature type="domain" description="Tryptophan synthase beta chain-like PALP" evidence="9">
    <location>
        <begin position="23"/>
        <end position="312"/>
    </location>
</feature>
<dbReference type="SUPFAM" id="SSF53686">
    <property type="entry name" value="Tryptophan synthase beta subunit-like PLP-dependent enzymes"/>
    <property type="match status" value="1"/>
</dbReference>
<protein>
    <submittedName>
        <fullName evidence="10">Pyridoxal-5'-phosphate-dependent protein beta subunit</fullName>
    </submittedName>
</protein>
<name>A7HW14_PARL1</name>
<dbReference type="GO" id="GO:0003941">
    <property type="term" value="F:L-serine ammonia-lyase activity"/>
    <property type="evidence" value="ECO:0007669"/>
    <property type="project" value="TreeGrafter"/>
</dbReference>
<dbReference type="GO" id="GO:0070179">
    <property type="term" value="P:D-serine biosynthetic process"/>
    <property type="evidence" value="ECO:0007669"/>
    <property type="project" value="TreeGrafter"/>
</dbReference>
<dbReference type="GO" id="GO:0030170">
    <property type="term" value="F:pyridoxal phosphate binding"/>
    <property type="evidence" value="ECO:0007669"/>
    <property type="project" value="InterPro"/>
</dbReference>
<dbReference type="InterPro" id="IPR000634">
    <property type="entry name" value="Ser/Thr_deHydtase_PyrdxlP-BS"/>
</dbReference>
<evidence type="ECO:0000256" key="7">
    <source>
        <dbReference type="ARBA" id="ARBA00022898"/>
    </source>
</evidence>
<dbReference type="RefSeq" id="WP_012111408.1">
    <property type="nucleotide sequence ID" value="NC_009719.1"/>
</dbReference>
<sequence>MKTDLPDAADVRAAAARIAGVAVRTPLLEFPALNARTGGRVFVKPEVLQRTGSFKFRGACNRLSQLSSAEAPGGIVAWSSGNHAQGVAAAAALRGLAACIVMPSDAPQLKVARTRGFGAEIVFYDRLKENREEIGRGLAAARGAIIVPPYDDPDIIAGQGTAALEIAEDASRLGVGLDAVLVPAGGGGLAAGTALAIGALLPDAKVYCVEPAQFDDHAQSLASGARIENPSGGHSICDALMAPLPGEVTFAINGPRLAGGLSVTDGEVEAAMRFAFEEMKLVVEPGGAVALAALLSGKHDARGAAVAIILSGGNVDAALFSRVLSAG</sequence>
<dbReference type="eggNOG" id="COG1171">
    <property type="taxonomic scope" value="Bacteria"/>
</dbReference>
<evidence type="ECO:0000256" key="3">
    <source>
        <dbReference type="ARBA" id="ARBA00001936"/>
    </source>
</evidence>
<keyword evidence="7" id="KW-0663">Pyridoxal phosphate</keyword>
<dbReference type="InterPro" id="IPR001926">
    <property type="entry name" value="TrpB-like_PALP"/>
</dbReference>
<comment type="cofactor">
    <cofactor evidence="1">
        <name>Ca(2+)</name>
        <dbReference type="ChEBI" id="CHEBI:29108"/>
    </cofactor>
</comment>
<dbReference type="FunFam" id="3.40.50.1100:FF:000005">
    <property type="entry name" value="Threonine dehydratase catabolic"/>
    <property type="match status" value="1"/>
</dbReference>
<evidence type="ECO:0000313" key="10">
    <source>
        <dbReference type="EMBL" id="ABS64097.1"/>
    </source>
</evidence>
<keyword evidence="8" id="KW-0456">Lyase</keyword>
<keyword evidence="11" id="KW-1185">Reference proteome</keyword>
<dbReference type="GO" id="GO:0030378">
    <property type="term" value="F:serine racemase activity"/>
    <property type="evidence" value="ECO:0007669"/>
    <property type="project" value="TreeGrafter"/>
</dbReference>
<evidence type="ECO:0000256" key="8">
    <source>
        <dbReference type="ARBA" id="ARBA00023239"/>
    </source>
</evidence>
<keyword evidence="6" id="KW-0460">Magnesium</keyword>
<evidence type="ECO:0000313" key="11">
    <source>
        <dbReference type="Proteomes" id="UP000006377"/>
    </source>
</evidence>
<dbReference type="HOGENOM" id="CLU_021152_4_2_5"/>
<dbReference type="InterPro" id="IPR036052">
    <property type="entry name" value="TrpB-like_PALP_sf"/>
</dbReference>
<dbReference type="STRING" id="402881.Plav_2488"/>